<dbReference type="SUPFAM" id="SSF57756">
    <property type="entry name" value="Retrovirus zinc finger-like domains"/>
    <property type="match status" value="1"/>
</dbReference>
<evidence type="ECO:0000256" key="4">
    <source>
        <dbReference type="PROSITE-ProRule" id="PRU00047"/>
    </source>
</evidence>
<keyword evidence="4" id="KW-0479">Metal-binding</keyword>
<evidence type="ECO:0000256" key="2">
    <source>
        <dbReference type="ARBA" id="ARBA00022679"/>
    </source>
</evidence>
<evidence type="ECO:0000256" key="1">
    <source>
        <dbReference type="ARBA" id="ARBA00022603"/>
    </source>
</evidence>
<protein>
    <recommendedName>
        <fullName evidence="7">CCHC-type domain-containing protein</fullName>
    </recommendedName>
</protein>
<feature type="region of interest" description="Disordered" evidence="6">
    <location>
        <begin position="266"/>
        <end position="288"/>
    </location>
</feature>
<feature type="compositionally biased region" description="Low complexity" evidence="6">
    <location>
        <begin position="316"/>
        <end position="337"/>
    </location>
</feature>
<dbReference type="SMART" id="SM00343">
    <property type="entry name" value="ZnF_C2HC"/>
    <property type="match status" value="1"/>
</dbReference>
<keyword evidence="4" id="KW-0862">Zinc</keyword>
<evidence type="ECO:0000313" key="9">
    <source>
        <dbReference type="Proteomes" id="UP001189429"/>
    </source>
</evidence>
<keyword evidence="4" id="KW-0863">Zinc-finger</keyword>
<evidence type="ECO:0000256" key="6">
    <source>
        <dbReference type="SAM" id="MobiDB-lite"/>
    </source>
</evidence>
<sequence length="1783" mass="196158">MAEAEIRAELAELRAQNQRLNQAMGAMQQQAAQQQDLVAALAGLPQALAALPGTVSAAVEAAASQHSRARGSLIDTKGLGRPLPLKNSEQEFVAWARRTENFVASVFPGAREVLAWAVELDPGTAASAATVAASGDLDMEEATAQELSEQLYTVLMSLVEGESFDIIVGLLREILSPGRAKLAELQGAVERLEDLMRRYALRRDARTGERHHLAEDIRMAALEALLPEDLEKHCQLQRARLDTYAKLREEVILYAEARGYVAPKLGQVGRPQESRKDDPMDVGQFNKGQKQQLNLKQCWSCGKSGHISKDCWSKPQQWQQQQQQQQHQHHQQQSSKGKSNDNKGKGKGKYKSRDAGALEWDSWDSPAAASWNQLAAGPTTISATPWPAPPEPSVAVSTVDLCAAWDAVSPAPAARAPSHVKWVAINVDTGAGGTVWPADADYAGERAPGLSGRTYRTATGELVEGQGRFKIRGVDAWGHNLQMVGEKTSVHKPLLSVGDVTDKGHAVWLDGDAGYIFQRGSPILDEMRAVFSKYSWDGVIELNKKRGVYNLYVQVETGTPNGTSGGDDTIDVSPNDMEVGADYAYVGPEGSQVTLLCCKCKRTGCLAATQVPAKGVDAYALSFIVGWLRSLGWKRLIMRSDNERALLSLLRAAAMNLEGVEVIEQACPEGDHAANGLAEVAVREVKAQTSVLKSHLEQRLGRPLEWTEPLATWLVRHAANCLSRYRVQADGRTPDQRRTGRRWRRQVVEFGEKAKFNPVAARREARAAGDVERMLDGIFVGHHERTGAALFLSDRGLLRGTRVQRKTPDQQWDNEYIRKCRGTPWKLQGEEPEAALAAAPAAVVVAPAGEPAPQQQRRRYILRQDVARYGPTPGCQACNDLASGAQRVQQRHTDECRSRMDELMARDADAGVQHRLHQDRLRRDSRAQAGGSGAPAGEAVSPAPAPAGGVGARAGDAVGPAPAAAARDAVSPAPAAARGPSTDAVSAAPAPDHIDGDVPMASPAGPNAQAADAADSDMSASKFTSKATSYGLKPSFFIDVTAKRDDDAFWDLGDEEDQRRLEAMQEEHRPDLLIGSPPCTSFSALLQHSKTKEEIEEMREEGRKHVRVCIEAYKRQLQMGKHFLHEHPAGSASWDMSEMQELLGDSRAYVVQGPMCRWGMVTKGDFGKQGYVRQEIKWATSSPRLAALLAGRCPGEHRHVRLLGKQRAAAAAVYPPRLVKEVLREFKKQVVDDGKMDRISLYSAGPTADFPELDTSEWQENDYDQQGNLLDPIKVKQGKQEEIDWVLKQNLFDYVPERECKERQGRPYSLKWVLKNKGDKVRARLVVREIKRAKTEEEKLEPSDVFSAMPPVESLKALVSHVMTERFDQRGRRLALAVFDVSRAHFYGTCERDVYVQPPAELHRPGFVAKLNKTMYGTQDASNSWQRLWGEQLRSRGYTLGASNPALFRSDFLKGFCHGDDFMVAAAEDQIDIFEKTLSEKFELRRIGLIGTEEHQDKELEVLHRTVRVVGPDLMEIEADQRHVPQLLEDLGLKGANAVKTPRVKLTATDAEDIEKSAPLEGQEATRFRSGTMRCAYLSQDRVDISESVKCLSQAMARPRAGHMVQLKRLARYLKGVPRRALQYAAQDPIGADVIVHVDSDWAGDPVSRRSTTGVILRRGKHLLRHSSTVQNVIGLSSAESEYYALTKGGCSGLGLQSHLADWGLQLQLLLYTDSSSARAVAARRGVGKNTRHIQTRMLWLQERVAAKHLRVLKVATESNPADMLTKALPGSKANDFCEAVGQ</sequence>
<reference evidence="8" key="1">
    <citation type="submission" date="2023-10" db="EMBL/GenBank/DDBJ databases">
        <authorList>
            <person name="Chen Y."/>
            <person name="Shah S."/>
            <person name="Dougan E. K."/>
            <person name="Thang M."/>
            <person name="Chan C."/>
        </authorList>
    </citation>
    <scope>NUCLEOTIDE SEQUENCE [LARGE SCALE GENOMIC DNA]</scope>
</reference>
<dbReference type="PANTHER" id="PTHR11439:SF483">
    <property type="entry name" value="PEPTIDE SYNTHASE GLIP-LIKE, PUTATIVE (AFU_ORTHOLOGUE AFUA_3G12920)-RELATED"/>
    <property type="match status" value="1"/>
</dbReference>
<keyword evidence="3" id="KW-0949">S-adenosyl-L-methionine</keyword>
<dbReference type="InterPro" id="IPR018117">
    <property type="entry name" value="C5_DNA_meth_AS"/>
</dbReference>
<evidence type="ECO:0000256" key="3">
    <source>
        <dbReference type="ARBA" id="ARBA00022691"/>
    </source>
</evidence>
<dbReference type="PROSITE" id="PS50158">
    <property type="entry name" value="ZF_CCHC"/>
    <property type="match status" value="1"/>
</dbReference>
<keyword evidence="2" id="KW-0808">Transferase</keyword>
<proteinExistence type="predicted"/>
<evidence type="ECO:0000313" key="8">
    <source>
        <dbReference type="EMBL" id="CAK0825925.1"/>
    </source>
</evidence>
<feature type="compositionally biased region" description="Low complexity" evidence="6">
    <location>
        <begin position="953"/>
        <end position="980"/>
    </location>
</feature>
<feature type="compositionally biased region" description="Low complexity" evidence="6">
    <location>
        <begin position="1001"/>
        <end position="1016"/>
    </location>
</feature>
<feature type="compositionally biased region" description="Basic and acidic residues" evidence="6">
    <location>
        <begin position="916"/>
        <end position="926"/>
    </location>
</feature>
<comment type="caution">
    <text evidence="8">The sequence shown here is derived from an EMBL/GenBank/DDBJ whole genome shotgun (WGS) entry which is preliminary data.</text>
</comment>
<dbReference type="Pfam" id="PF07727">
    <property type="entry name" value="RVT_2"/>
    <property type="match status" value="1"/>
</dbReference>
<keyword evidence="5" id="KW-0175">Coiled coil</keyword>
<evidence type="ECO:0000259" key="7">
    <source>
        <dbReference type="PROSITE" id="PS50158"/>
    </source>
</evidence>
<gene>
    <name evidence="8" type="ORF">PCOR1329_LOCUS25931</name>
</gene>
<dbReference type="InterPro" id="IPR013103">
    <property type="entry name" value="RVT_2"/>
</dbReference>
<dbReference type="PROSITE" id="PS00094">
    <property type="entry name" value="C5_MTASE_1"/>
    <property type="match status" value="1"/>
</dbReference>
<dbReference type="EMBL" id="CAUYUJ010009125">
    <property type="protein sequence ID" value="CAK0825925.1"/>
    <property type="molecule type" value="Genomic_DNA"/>
</dbReference>
<name>A0ABN9S8A8_9DINO</name>
<keyword evidence="9" id="KW-1185">Reference proteome</keyword>
<feature type="coiled-coil region" evidence="5">
    <location>
        <begin position="1"/>
        <end position="37"/>
    </location>
</feature>
<accession>A0ABN9S8A8</accession>
<dbReference type="PANTHER" id="PTHR11439">
    <property type="entry name" value="GAG-POL-RELATED RETROTRANSPOSON"/>
    <property type="match status" value="1"/>
</dbReference>
<dbReference type="InterPro" id="IPR036875">
    <property type="entry name" value="Znf_CCHC_sf"/>
</dbReference>
<feature type="region of interest" description="Disordered" evidence="6">
    <location>
        <begin position="909"/>
        <end position="1016"/>
    </location>
</feature>
<keyword evidence="1" id="KW-0489">Methyltransferase</keyword>
<dbReference type="CDD" id="cd09272">
    <property type="entry name" value="RNase_HI_RT_Ty1"/>
    <property type="match status" value="1"/>
</dbReference>
<dbReference type="Proteomes" id="UP001189429">
    <property type="component" value="Unassembled WGS sequence"/>
</dbReference>
<feature type="domain" description="CCHC-type" evidence="7">
    <location>
        <begin position="298"/>
        <end position="311"/>
    </location>
</feature>
<evidence type="ECO:0000256" key="5">
    <source>
        <dbReference type="SAM" id="Coils"/>
    </source>
</evidence>
<organism evidence="8 9">
    <name type="scientific">Prorocentrum cordatum</name>
    <dbReference type="NCBI Taxonomy" id="2364126"/>
    <lineage>
        <taxon>Eukaryota</taxon>
        <taxon>Sar</taxon>
        <taxon>Alveolata</taxon>
        <taxon>Dinophyceae</taxon>
        <taxon>Prorocentrales</taxon>
        <taxon>Prorocentraceae</taxon>
        <taxon>Prorocentrum</taxon>
    </lineage>
</organism>
<dbReference type="InterPro" id="IPR001878">
    <property type="entry name" value="Znf_CCHC"/>
</dbReference>
<feature type="non-terminal residue" evidence="8">
    <location>
        <position position="1783"/>
    </location>
</feature>
<feature type="region of interest" description="Disordered" evidence="6">
    <location>
        <begin position="310"/>
        <end position="354"/>
    </location>
</feature>